<dbReference type="GO" id="GO:0006488">
    <property type="term" value="P:dolichol-linked oligosaccharide biosynthetic process"/>
    <property type="evidence" value="ECO:0007669"/>
    <property type="project" value="EnsemblFungi"/>
</dbReference>
<dbReference type="Gene3D" id="3.40.50.2000">
    <property type="entry name" value="Glycogen Phosphorylase B"/>
    <property type="match status" value="1"/>
</dbReference>
<evidence type="ECO:0000256" key="3">
    <source>
        <dbReference type="ARBA" id="ARBA00009731"/>
    </source>
</evidence>
<organism evidence="12 13">
    <name type="scientific">Candidozyma pseudohaemuli</name>
    <dbReference type="NCBI Taxonomy" id="418784"/>
    <lineage>
        <taxon>Eukaryota</taxon>
        <taxon>Fungi</taxon>
        <taxon>Dikarya</taxon>
        <taxon>Ascomycota</taxon>
        <taxon>Saccharomycotina</taxon>
        <taxon>Pichiomycetes</taxon>
        <taxon>Metschnikowiaceae</taxon>
        <taxon>Candidozyma</taxon>
    </lineage>
</organism>
<evidence type="ECO:0000256" key="10">
    <source>
        <dbReference type="ARBA" id="ARBA00032062"/>
    </source>
</evidence>
<dbReference type="GO" id="GO:0031965">
    <property type="term" value="C:nuclear membrane"/>
    <property type="evidence" value="ECO:0007669"/>
    <property type="project" value="UniProtKB-SubCell"/>
</dbReference>
<reference evidence="12 13" key="1">
    <citation type="submission" date="2018-03" db="EMBL/GenBank/DDBJ databases">
        <title>Candida pseudohaemulonii genome assembly and annotation.</title>
        <authorList>
            <person name="Munoz J.F."/>
            <person name="Gade L.G."/>
            <person name="Chow N.A."/>
            <person name="Litvintseva A.P."/>
            <person name="Loparev V.N."/>
            <person name="Cuomo C.A."/>
        </authorList>
    </citation>
    <scope>NUCLEOTIDE SEQUENCE [LARGE SCALE GENOMIC DNA]</scope>
    <source>
        <strain evidence="12 13">B12108</strain>
    </source>
</reference>
<evidence type="ECO:0000256" key="8">
    <source>
        <dbReference type="ARBA" id="ARBA00022989"/>
    </source>
</evidence>
<dbReference type="PANTHER" id="PTHR12154:SF4">
    <property type="entry name" value="UDP-N-ACETYLGLUCOSAMINE TRANSFERASE SUBUNIT ALG14 HOMOLOG"/>
    <property type="match status" value="1"/>
</dbReference>
<dbReference type="AlphaFoldDB" id="A0A2P7YD74"/>
<comment type="caution">
    <text evidence="11">Lacks conserved residue(s) required for the propagation of feature annotation.</text>
</comment>
<dbReference type="VEuPathDB" id="FungiDB:C7M61_005086"/>
<comment type="subcellular location">
    <subcellularLocation>
        <location evidence="1 11">Endoplasmic reticulum membrane</location>
        <topology evidence="1 11">Single-pass membrane protein</topology>
    </subcellularLocation>
    <subcellularLocation>
        <location evidence="2">Nucleus membrane</location>
        <topology evidence="2">Single-pass membrane protein</topology>
    </subcellularLocation>
</comment>
<evidence type="ECO:0000256" key="5">
    <source>
        <dbReference type="ARBA" id="ARBA00017467"/>
    </source>
</evidence>
<evidence type="ECO:0000256" key="7">
    <source>
        <dbReference type="ARBA" id="ARBA00022824"/>
    </source>
</evidence>
<comment type="function">
    <text evidence="11">Involved in protein N-glycosylation. Essential for the second step of the dolichol-linked oligosaccharide pathway. Anchors the catalytic subunit ALG13 to the ER.</text>
</comment>
<comment type="subunit">
    <text evidence="4 11">Heterodimer with ALG13 to form a functional enzyme.</text>
</comment>
<dbReference type="EMBL" id="PYFQ01000021">
    <property type="protein sequence ID" value="PSK33894.1"/>
    <property type="molecule type" value="Genomic_DNA"/>
</dbReference>
<keyword evidence="9 11" id="KW-0472">Membrane</keyword>
<feature type="transmembrane region" description="Helical" evidence="11">
    <location>
        <begin position="143"/>
        <end position="162"/>
    </location>
</feature>
<dbReference type="GO" id="GO:0004577">
    <property type="term" value="F:N-acetylglucosaminyldiphosphodolichol N-acetylglucosaminyltransferase activity"/>
    <property type="evidence" value="ECO:0007669"/>
    <property type="project" value="EnsemblFungi"/>
</dbReference>
<dbReference type="GO" id="GO:0098548">
    <property type="term" value="C:cytoplasmic side of Golgi membrane"/>
    <property type="evidence" value="ECO:0007669"/>
    <property type="project" value="EnsemblFungi"/>
</dbReference>
<name>A0A2P7YD74_9ASCO</name>
<keyword evidence="8 11" id="KW-1133">Transmembrane helix</keyword>
<comment type="similarity">
    <text evidence="3 11">Belongs to the ALG14 family.</text>
</comment>
<evidence type="ECO:0000313" key="13">
    <source>
        <dbReference type="Proteomes" id="UP000241107"/>
    </source>
</evidence>
<gene>
    <name evidence="11" type="primary">ALG14</name>
    <name evidence="12" type="ORF">C7M61_005086</name>
</gene>
<dbReference type="Proteomes" id="UP000241107">
    <property type="component" value="Unassembled WGS sequence"/>
</dbReference>
<keyword evidence="6 11" id="KW-0812">Transmembrane</keyword>
<feature type="transmembrane region" description="Helical" evidence="11">
    <location>
        <begin position="115"/>
        <end position="137"/>
    </location>
</feature>
<dbReference type="OrthoDB" id="17098at2759"/>
<evidence type="ECO:0000256" key="2">
    <source>
        <dbReference type="ARBA" id="ARBA00004590"/>
    </source>
</evidence>
<evidence type="ECO:0000256" key="4">
    <source>
        <dbReference type="ARBA" id="ARBA00011335"/>
    </source>
</evidence>
<dbReference type="GO" id="GO:0043495">
    <property type="term" value="F:protein-membrane adaptor activity"/>
    <property type="evidence" value="ECO:0007669"/>
    <property type="project" value="EnsemblFungi"/>
</dbReference>
<dbReference type="Pfam" id="PF08660">
    <property type="entry name" value="Alg14"/>
    <property type="match status" value="1"/>
</dbReference>
<accession>A0A2P7YD74</accession>
<dbReference type="GO" id="GO:0005811">
    <property type="term" value="C:lipid droplet"/>
    <property type="evidence" value="ECO:0007669"/>
    <property type="project" value="EnsemblFungi"/>
</dbReference>
<dbReference type="InterPro" id="IPR013969">
    <property type="entry name" value="Oligosacch_biosynth_Alg14"/>
</dbReference>
<evidence type="ECO:0000256" key="6">
    <source>
        <dbReference type="ARBA" id="ARBA00022692"/>
    </source>
</evidence>
<keyword evidence="7 11" id="KW-0256">Endoplasmic reticulum</keyword>
<comment type="caution">
    <text evidence="12">The sequence shown here is derived from an EMBL/GenBank/DDBJ whole genome shotgun (WGS) entry which is preliminary data.</text>
</comment>
<evidence type="ECO:0000256" key="11">
    <source>
        <dbReference type="RuleBase" id="RU362127"/>
    </source>
</evidence>
<proteinExistence type="inferred from homology"/>
<sequence length="219" mass="23990">MLENLGAVAATVAVLLPVFAVLVRLLYVLPALQHPSNPSKKAPLEGHVMILLGSGGHTGEMIRLLQPLRLEKVKKTWLVSSGDSTSLEKARKLETSVNSQSSYITLKRARKVGQLWLLSVVTTLFSIASTFGALLRHESYPDVLLINGPGTCVPVAYVLFLLKFVGLCRTRIVYVESLARVSGLSLSGRLVLPVSDRFLVQWESLASQYKRAEFHGILV</sequence>
<protein>
    <recommendedName>
        <fullName evidence="5 11">UDP-N-acetylglucosamine transferase subunit ALG14</fullName>
    </recommendedName>
    <alternativeName>
        <fullName evidence="10 11">Asparagine-linked glycosylation protein 14</fullName>
    </alternativeName>
</protein>
<keyword evidence="13" id="KW-1185">Reference proteome</keyword>
<dbReference type="GO" id="GO:0043541">
    <property type="term" value="C:UDP-N-acetylglucosamine transferase complex"/>
    <property type="evidence" value="ECO:0007669"/>
    <property type="project" value="EnsemblFungi"/>
</dbReference>
<evidence type="ECO:0000256" key="9">
    <source>
        <dbReference type="ARBA" id="ARBA00023136"/>
    </source>
</evidence>
<dbReference type="PANTHER" id="PTHR12154">
    <property type="entry name" value="GLYCOSYL TRANSFERASE-RELATED"/>
    <property type="match status" value="1"/>
</dbReference>
<evidence type="ECO:0000256" key="1">
    <source>
        <dbReference type="ARBA" id="ARBA00004389"/>
    </source>
</evidence>
<evidence type="ECO:0000313" key="12">
    <source>
        <dbReference type="EMBL" id="PSK33894.1"/>
    </source>
</evidence>
<dbReference type="STRING" id="418784.A0A2P7YD74"/>